<evidence type="ECO:0000256" key="3">
    <source>
        <dbReference type="ARBA" id="ARBA00022801"/>
    </source>
</evidence>
<keyword evidence="3" id="KW-0378">Hydrolase</keyword>
<evidence type="ECO:0000259" key="7">
    <source>
        <dbReference type="PROSITE" id="PS50240"/>
    </source>
</evidence>
<evidence type="ECO:0000313" key="8">
    <source>
        <dbReference type="Proteomes" id="UP000504629"/>
    </source>
</evidence>
<feature type="signal peptide" evidence="6">
    <location>
        <begin position="1"/>
        <end position="17"/>
    </location>
</feature>
<dbReference type="Pfam" id="PF00089">
    <property type="entry name" value="Trypsin"/>
    <property type="match status" value="1"/>
</dbReference>
<keyword evidence="5" id="KW-1015">Disulfide bond</keyword>
<keyword evidence="4" id="KW-0720">Serine protease</keyword>
<dbReference type="InterPro" id="IPR001314">
    <property type="entry name" value="Peptidase_S1A"/>
</dbReference>
<name>A0A6J2KPP8_BOMMA</name>
<organism evidence="8 9">
    <name type="scientific">Bombyx mandarina</name>
    <name type="common">Wild silk moth</name>
    <name type="synonym">Wild silkworm</name>
    <dbReference type="NCBI Taxonomy" id="7092"/>
    <lineage>
        <taxon>Eukaryota</taxon>
        <taxon>Metazoa</taxon>
        <taxon>Ecdysozoa</taxon>
        <taxon>Arthropoda</taxon>
        <taxon>Hexapoda</taxon>
        <taxon>Insecta</taxon>
        <taxon>Pterygota</taxon>
        <taxon>Neoptera</taxon>
        <taxon>Endopterygota</taxon>
        <taxon>Lepidoptera</taxon>
        <taxon>Glossata</taxon>
        <taxon>Ditrysia</taxon>
        <taxon>Bombycoidea</taxon>
        <taxon>Bombycidae</taxon>
        <taxon>Bombycinae</taxon>
        <taxon>Bombyx</taxon>
    </lineage>
</organism>
<evidence type="ECO:0000313" key="9">
    <source>
        <dbReference type="RefSeq" id="XP_028044115.1"/>
    </source>
</evidence>
<feature type="domain" description="Peptidase S1" evidence="7">
    <location>
        <begin position="52"/>
        <end position="288"/>
    </location>
</feature>
<evidence type="ECO:0000256" key="5">
    <source>
        <dbReference type="ARBA" id="ARBA00023157"/>
    </source>
</evidence>
<dbReference type="RefSeq" id="XP_028044115.1">
    <property type="nucleotide sequence ID" value="XM_028188314.1"/>
</dbReference>
<dbReference type="GO" id="GO:0006508">
    <property type="term" value="P:proteolysis"/>
    <property type="evidence" value="ECO:0007669"/>
    <property type="project" value="UniProtKB-KW"/>
</dbReference>
<dbReference type="Proteomes" id="UP000504629">
    <property type="component" value="Unplaced"/>
</dbReference>
<dbReference type="InterPro" id="IPR018114">
    <property type="entry name" value="TRYPSIN_HIS"/>
</dbReference>
<dbReference type="KEGG" id="bman:114253439"/>
<sequence>MKVLLLILLGAVSLASARLLPYMLSYHDTVGIPLAERLKKSEQARDFDGSRIVNGNPAPLGAHPYMVGLVIEMPGNFNSVCGSSMLSNTRSLTAAHCWFDGSRQALSFTLAFGTTTVFVGGVRVRTTNVQMHENWSPINFSNDIAIITHNWVTYTNVIQPIALPSGSLLDNDFVGFWAQASGYGRTGDGPLHDLTSNQIMREATLRVISNNECRSFFGSVVRNTVLCTSGAEGRNVCSSDSGGPLSIIDNNRRVLIGVVMFGSNRCEGRLPGGYSRVTAYNNWIRARL</sequence>
<gene>
    <name evidence="9" type="primary">LOC114253439</name>
</gene>
<evidence type="ECO:0000256" key="1">
    <source>
        <dbReference type="ARBA" id="ARBA00007664"/>
    </source>
</evidence>
<dbReference type="CDD" id="cd00190">
    <property type="entry name" value="Tryp_SPc"/>
    <property type="match status" value="1"/>
</dbReference>
<dbReference type="PROSITE" id="PS00134">
    <property type="entry name" value="TRYPSIN_HIS"/>
    <property type="match status" value="1"/>
</dbReference>
<feature type="chain" id="PRO_5026744353" evidence="6">
    <location>
        <begin position="18"/>
        <end position="288"/>
    </location>
</feature>
<dbReference type="PROSITE" id="PS50240">
    <property type="entry name" value="TRYPSIN_DOM"/>
    <property type="match status" value="1"/>
</dbReference>
<comment type="similarity">
    <text evidence="1">Belongs to the peptidase S1 family.</text>
</comment>
<evidence type="ECO:0000256" key="4">
    <source>
        <dbReference type="ARBA" id="ARBA00022825"/>
    </source>
</evidence>
<keyword evidence="8" id="KW-1185">Reference proteome</keyword>
<dbReference type="Gene3D" id="2.40.10.10">
    <property type="entry name" value="Trypsin-like serine proteases"/>
    <property type="match status" value="1"/>
</dbReference>
<dbReference type="PRINTS" id="PR00722">
    <property type="entry name" value="CHYMOTRYPSIN"/>
</dbReference>
<dbReference type="InterPro" id="IPR043504">
    <property type="entry name" value="Peptidase_S1_PA_chymotrypsin"/>
</dbReference>
<dbReference type="GeneID" id="114253439"/>
<dbReference type="AlphaFoldDB" id="A0A6J2KPP8"/>
<dbReference type="InterPro" id="IPR001254">
    <property type="entry name" value="Trypsin_dom"/>
</dbReference>
<dbReference type="InterPro" id="IPR050430">
    <property type="entry name" value="Peptidase_S1"/>
</dbReference>
<proteinExistence type="inferred from homology"/>
<protein>
    <submittedName>
        <fullName evidence="9">Collagenase-like</fullName>
    </submittedName>
</protein>
<dbReference type="PANTHER" id="PTHR24276:SF91">
    <property type="entry name" value="AT26814P-RELATED"/>
    <property type="match status" value="1"/>
</dbReference>
<reference evidence="9" key="1">
    <citation type="submission" date="2025-08" db="UniProtKB">
        <authorList>
            <consortium name="RefSeq"/>
        </authorList>
    </citation>
    <scope>IDENTIFICATION</scope>
    <source>
        <tissue evidence="9">Silk gland</tissue>
    </source>
</reference>
<dbReference type="SUPFAM" id="SSF50494">
    <property type="entry name" value="Trypsin-like serine proteases"/>
    <property type="match status" value="1"/>
</dbReference>
<dbReference type="InterPro" id="IPR009003">
    <property type="entry name" value="Peptidase_S1_PA"/>
</dbReference>
<accession>A0A6J2KPP8</accession>
<keyword evidence="6" id="KW-0732">Signal</keyword>
<evidence type="ECO:0000256" key="6">
    <source>
        <dbReference type="SAM" id="SignalP"/>
    </source>
</evidence>
<dbReference type="GO" id="GO:0004252">
    <property type="term" value="F:serine-type endopeptidase activity"/>
    <property type="evidence" value="ECO:0007669"/>
    <property type="project" value="InterPro"/>
</dbReference>
<dbReference type="SMART" id="SM00020">
    <property type="entry name" value="Tryp_SPc"/>
    <property type="match status" value="1"/>
</dbReference>
<keyword evidence="2" id="KW-0645">Protease</keyword>
<dbReference type="PANTHER" id="PTHR24276">
    <property type="entry name" value="POLYSERASE-RELATED"/>
    <property type="match status" value="1"/>
</dbReference>
<dbReference type="OrthoDB" id="5565075at2759"/>
<evidence type="ECO:0000256" key="2">
    <source>
        <dbReference type="ARBA" id="ARBA00022670"/>
    </source>
</evidence>